<gene>
    <name evidence="2" type="ORF">IFM53868_05603</name>
</gene>
<reference evidence="2 3" key="1">
    <citation type="submission" date="2020-01" db="EMBL/GenBank/DDBJ databases">
        <title>Draft genome sequence of Aspergillus udagawae IFM 53868.</title>
        <authorList>
            <person name="Takahashi H."/>
            <person name="Yaguchi T."/>
        </authorList>
    </citation>
    <scope>NUCLEOTIDE SEQUENCE [LARGE SCALE GENOMIC DNA]</scope>
    <source>
        <strain evidence="2 3">IFM 53868</strain>
    </source>
</reference>
<comment type="caution">
    <text evidence="2">The sequence shown here is derived from an EMBL/GenBank/DDBJ whole genome shotgun (WGS) entry which is preliminary data.</text>
</comment>
<organism evidence="2 3">
    <name type="scientific">Aspergillus udagawae</name>
    <dbReference type="NCBI Taxonomy" id="91492"/>
    <lineage>
        <taxon>Eukaryota</taxon>
        <taxon>Fungi</taxon>
        <taxon>Dikarya</taxon>
        <taxon>Ascomycota</taxon>
        <taxon>Pezizomycotina</taxon>
        <taxon>Eurotiomycetes</taxon>
        <taxon>Eurotiomycetidae</taxon>
        <taxon>Eurotiales</taxon>
        <taxon>Aspergillaceae</taxon>
        <taxon>Aspergillus</taxon>
        <taxon>Aspergillus subgen. Fumigati</taxon>
    </lineage>
</organism>
<keyword evidence="3" id="KW-1185">Reference proteome</keyword>
<feature type="compositionally biased region" description="Basic and acidic residues" evidence="1">
    <location>
        <begin position="31"/>
        <end position="48"/>
    </location>
</feature>
<evidence type="ECO:0000256" key="1">
    <source>
        <dbReference type="SAM" id="MobiDB-lite"/>
    </source>
</evidence>
<dbReference type="EMBL" id="BLKG01000057">
    <property type="protein sequence ID" value="GFF88740.1"/>
    <property type="molecule type" value="Genomic_DNA"/>
</dbReference>
<feature type="compositionally biased region" description="Low complexity" evidence="1">
    <location>
        <begin position="127"/>
        <end position="138"/>
    </location>
</feature>
<sequence length="254" mass="27623">MLNGDVTALFQRDDPVSAVSSVNTEALCRESRDIKENAGTDNDDKIDVGKFTSTRSFQLRIGNEIPTDPSPGNISPKGYQPPEGSQPPEGPISKLTSGRKLETMPDAETRSNDPSNDADSTHGACSTTNQTGNTTAGGLSNFSAAHPDSAKHVFARTKDEETVNMALVNFLDVLSYYCKEARKLRWDPHRQSVTAKLGNATIVAKTDGRLSKRETPSDSQNSAIVEVKPFILLENAQKTLMQMGTESMDRPTYQ</sequence>
<protein>
    <submittedName>
        <fullName evidence="2">Uncharacterized protein</fullName>
    </submittedName>
</protein>
<feature type="compositionally biased region" description="Basic and acidic residues" evidence="1">
    <location>
        <begin position="99"/>
        <end position="111"/>
    </location>
</feature>
<feature type="region of interest" description="Disordered" evidence="1">
    <location>
        <begin position="31"/>
        <end position="143"/>
    </location>
</feature>
<proteinExistence type="predicted"/>
<evidence type="ECO:0000313" key="2">
    <source>
        <dbReference type="EMBL" id="GFF88740.1"/>
    </source>
</evidence>
<feature type="compositionally biased region" description="Polar residues" evidence="1">
    <location>
        <begin position="112"/>
        <end position="126"/>
    </location>
</feature>
<dbReference type="Proteomes" id="UP000465266">
    <property type="component" value="Unassembled WGS sequence"/>
</dbReference>
<name>A0ABQ1AVE9_9EURO</name>
<evidence type="ECO:0000313" key="3">
    <source>
        <dbReference type="Proteomes" id="UP000465266"/>
    </source>
</evidence>
<accession>A0ABQ1AVE9</accession>